<keyword evidence="4" id="KW-1185">Reference proteome</keyword>
<organism evidence="3 4">
    <name type="scientific">Albidiferax ferrireducens (strain ATCC BAA-621 / DSM 15236 / T118)</name>
    <name type="common">Rhodoferax ferrireducens</name>
    <dbReference type="NCBI Taxonomy" id="338969"/>
    <lineage>
        <taxon>Bacteria</taxon>
        <taxon>Pseudomonadati</taxon>
        <taxon>Pseudomonadota</taxon>
        <taxon>Betaproteobacteria</taxon>
        <taxon>Burkholderiales</taxon>
        <taxon>Comamonadaceae</taxon>
        <taxon>Rhodoferax</taxon>
    </lineage>
</organism>
<dbReference type="EMBL" id="CP000267">
    <property type="protein sequence ID" value="ABD69438.1"/>
    <property type="molecule type" value="Genomic_DNA"/>
</dbReference>
<dbReference type="PANTHER" id="PTHR38032">
    <property type="entry name" value="POLYMERASE-RELATED"/>
    <property type="match status" value="1"/>
</dbReference>
<evidence type="ECO:0000256" key="1">
    <source>
        <dbReference type="SAM" id="Coils"/>
    </source>
</evidence>
<reference evidence="4" key="1">
    <citation type="submission" date="2006-02" db="EMBL/GenBank/DDBJ databases">
        <title>Complete sequence of chromosome of Rhodoferax ferrireducens DSM 15236.</title>
        <authorList>
            <person name="Copeland A."/>
            <person name="Lucas S."/>
            <person name="Lapidus A."/>
            <person name="Barry K."/>
            <person name="Detter J.C."/>
            <person name="Glavina del Rio T."/>
            <person name="Hammon N."/>
            <person name="Israni S."/>
            <person name="Pitluck S."/>
            <person name="Brettin T."/>
            <person name="Bruce D."/>
            <person name="Han C."/>
            <person name="Tapia R."/>
            <person name="Gilna P."/>
            <person name="Kiss H."/>
            <person name="Schmutz J."/>
            <person name="Larimer F."/>
            <person name="Land M."/>
            <person name="Kyrpides N."/>
            <person name="Ivanova N."/>
            <person name="Richardson P."/>
        </authorList>
    </citation>
    <scope>NUCLEOTIDE SEQUENCE [LARGE SCALE GENOMIC DNA]</scope>
    <source>
        <strain evidence="4">ATCC BAA-621 / DSM 15236 / T118</strain>
    </source>
</reference>
<dbReference type="eggNOG" id="COG1315">
    <property type="taxonomic scope" value="Bacteria"/>
</dbReference>
<keyword evidence="1" id="KW-0175">Coiled coil</keyword>
<dbReference type="PANTHER" id="PTHR38032:SF1">
    <property type="entry name" value="RNA-BINDING PROTEIN KHPB N-TERMINAL DOMAIN-CONTAINING PROTEIN"/>
    <property type="match status" value="1"/>
</dbReference>
<proteinExistence type="predicted"/>
<dbReference type="OrthoDB" id="5807941at2"/>
<protein>
    <recommendedName>
        <fullName evidence="2">Flagellar Assembly Protein A N-terminal region domain-containing protein</fullName>
    </recommendedName>
</protein>
<evidence type="ECO:0000313" key="4">
    <source>
        <dbReference type="Proteomes" id="UP000008332"/>
    </source>
</evidence>
<feature type="domain" description="Flagellar Assembly Protein A N-terminal region" evidence="2">
    <location>
        <begin position="78"/>
        <end position="249"/>
    </location>
</feature>
<dbReference type="RefSeq" id="WP_011464006.1">
    <property type="nucleotide sequence ID" value="NC_007908.1"/>
</dbReference>
<dbReference type="STRING" id="338969.Rfer_1709"/>
<evidence type="ECO:0000313" key="3">
    <source>
        <dbReference type="EMBL" id="ABD69438.1"/>
    </source>
</evidence>
<dbReference type="Pfam" id="PF20250">
    <property type="entry name" value="FapA_N"/>
    <property type="match status" value="1"/>
</dbReference>
<dbReference type="Proteomes" id="UP000008332">
    <property type="component" value="Chromosome"/>
</dbReference>
<accession>Q21XR5</accession>
<dbReference type="KEGG" id="rfr:Rfer_1709"/>
<dbReference type="HOGENOM" id="CLU_026157_0_1_4"/>
<feature type="coiled-coil region" evidence="1">
    <location>
        <begin position="405"/>
        <end position="435"/>
    </location>
</feature>
<gene>
    <name evidence="3" type="ordered locus">Rfer_1709</name>
</gene>
<dbReference type="Pfam" id="PF03961">
    <property type="entry name" value="FapA"/>
    <property type="match status" value="1"/>
</dbReference>
<dbReference type="InterPro" id="IPR005646">
    <property type="entry name" value="FapA"/>
</dbReference>
<dbReference type="AlphaFoldDB" id="Q21XR5"/>
<evidence type="ECO:0000259" key="2">
    <source>
        <dbReference type="Pfam" id="PF20250"/>
    </source>
</evidence>
<name>Q21XR5_ALBFT</name>
<dbReference type="InterPro" id="IPR046866">
    <property type="entry name" value="FapA_N"/>
</dbReference>
<dbReference type="InterPro" id="IPR046865">
    <property type="entry name" value="FapA_b_solenoid"/>
</dbReference>
<sequence>MDLPNISFREADGQVFLRCEPAPERLPVDSAALHTLLAQAGYGDCLLHEEAIASAAHDCNTQQSPFERLLAQRSDATIQVHIAPDEMAAEISLSPAHGGKTIAMEDLMRALAEAGVLFGVDEAALLRACEPGVCERVLVARGVKAEDGRDTVFEAMIPQAVDRVPQLDENGLIDYREHGSIDSVQAGAPLMRRIPPTAGVVGHSIRGRVLAPRPGRDEPFAAGLTGAQMASDDPNLLLAAVSGQPVRVKGGIMVEPILRVAEVNMATGNIHYDGTVQVDGDVLQGMKVRASGDIVVKGMVDGGLLEAGGNIQVTGGVIAHARLRAGGSVSARFAEGAHIDAGTVIALDDMALECELQSLNQIVIGAASPTRGRMFGGSATAMMLIKVPLLGSAKTGVTQLVLGANAELQAKYQALQERIAKEKSIEENLEKLAKQLTAAGDPKGLLERVKASRVHAVQVWGQSLVEQVELEKQIALGRAAKLEVSVGVAGAVDLRFDKLMARLRQESGAGTFCVDEQGQVVFINTSGQALPITS</sequence>